<evidence type="ECO:0000259" key="9">
    <source>
        <dbReference type="Pfam" id="PF00078"/>
    </source>
</evidence>
<dbReference type="AlphaFoldDB" id="A0A388LYB2"/>
<feature type="compositionally biased region" description="Basic residues" evidence="8">
    <location>
        <begin position="295"/>
        <end position="304"/>
    </location>
</feature>
<keyword evidence="11" id="KW-1185">Reference proteome</keyword>
<evidence type="ECO:0000256" key="6">
    <source>
        <dbReference type="ARBA" id="ARBA00022801"/>
    </source>
</evidence>
<evidence type="ECO:0000256" key="1">
    <source>
        <dbReference type="ARBA" id="ARBA00022670"/>
    </source>
</evidence>
<keyword evidence="3" id="KW-0548">Nucleotidyltransferase</keyword>
<dbReference type="Gene3D" id="3.10.10.10">
    <property type="entry name" value="HIV Type 1 Reverse Transcriptase, subunit A, domain 1"/>
    <property type="match status" value="1"/>
</dbReference>
<evidence type="ECO:0000256" key="5">
    <source>
        <dbReference type="ARBA" id="ARBA00022759"/>
    </source>
</evidence>
<dbReference type="InterPro" id="IPR053134">
    <property type="entry name" value="RNA-dir_DNA_polymerase"/>
</dbReference>
<dbReference type="GO" id="GO:0008233">
    <property type="term" value="F:peptidase activity"/>
    <property type="evidence" value="ECO:0007669"/>
    <property type="project" value="UniProtKB-KW"/>
</dbReference>
<evidence type="ECO:0000313" key="11">
    <source>
        <dbReference type="Proteomes" id="UP000265515"/>
    </source>
</evidence>
<dbReference type="EMBL" id="BFEA01000605">
    <property type="protein sequence ID" value="GBG87296.1"/>
    <property type="molecule type" value="Genomic_DNA"/>
</dbReference>
<evidence type="ECO:0000256" key="3">
    <source>
        <dbReference type="ARBA" id="ARBA00022695"/>
    </source>
</evidence>
<keyword evidence="6" id="KW-0378">Hydrolase</keyword>
<sequence length="304" mass="34692">MRDVEHSIQLVPNYRVHHQAPYRHSIPEATELKRQLEELLRLGFIKPNNSLWGAPVLFARKADGTLRLCIDYCGFNRYTVKNNYPMPHSDELFDRLAGNRLFTKIDLRSGYHQIRVAAADQPKTAFRSRFGHYEFTVMPFGLTNAPATFQRAIKGDFGRNQSAFLCGYHDFSLMKRWDEKAMWSMLPMFVCKELSEEVYTLMIKSQTWDELESSLKLRFPEDGAEDQLGEGLEQPAGVTSIQGELSGIQRQVGMLEERLTRLEEAKRGRRKASEGASSGPAGQNKAEARENHQKLLLHKGTSKG</sequence>
<evidence type="ECO:0000313" key="10">
    <source>
        <dbReference type="EMBL" id="GBG87296.1"/>
    </source>
</evidence>
<dbReference type="OrthoDB" id="775972at2759"/>
<dbReference type="Proteomes" id="UP000265515">
    <property type="component" value="Unassembled WGS sequence"/>
</dbReference>
<dbReference type="CDD" id="cd01647">
    <property type="entry name" value="RT_LTR"/>
    <property type="match status" value="1"/>
</dbReference>
<dbReference type="GO" id="GO:0004519">
    <property type="term" value="F:endonuclease activity"/>
    <property type="evidence" value="ECO:0007669"/>
    <property type="project" value="UniProtKB-KW"/>
</dbReference>
<organism evidence="10 11">
    <name type="scientific">Chara braunii</name>
    <name type="common">Braun's stonewort</name>
    <dbReference type="NCBI Taxonomy" id="69332"/>
    <lineage>
        <taxon>Eukaryota</taxon>
        <taxon>Viridiplantae</taxon>
        <taxon>Streptophyta</taxon>
        <taxon>Charophyceae</taxon>
        <taxon>Charales</taxon>
        <taxon>Characeae</taxon>
        <taxon>Chara</taxon>
    </lineage>
</organism>
<keyword evidence="1" id="KW-0645">Protease</keyword>
<keyword evidence="2" id="KW-0808">Transferase</keyword>
<dbReference type="InterPro" id="IPR043502">
    <property type="entry name" value="DNA/RNA_pol_sf"/>
</dbReference>
<proteinExistence type="predicted"/>
<accession>A0A388LYB2</accession>
<feature type="region of interest" description="Disordered" evidence="8">
    <location>
        <begin position="261"/>
        <end position="304"/>
    </location>
</feature>
<feature type="domain" description="Reverse transcriptase" evidence="9">
    <location>
        <begin position="60"/>
        <end position="170"/>
    </location>
</feature>
<dbReference type="SUPFAM" id="SSF56672">
    <property type="entry name" value="DNA/RNA polymerases"/>
    <property type="match status" value="1"/>
</dbReference>
<dbReference type="FunFam" id="3.10.10.10:FF:000007">
    <property type="entry name" value="Retrovirus-related Pol polyprotein from transposon 17.6-like Protein"/>
    <property type="match status" value="1"/>
</dbReference>
<evidence type="ECO:0000256" key="8">
    <source>
        <dbReference type="SAM" id="MobiDB-lite"/>
    </source>
</evidence>
<evidence type="ECO:0000256" key="4">
    <source>
        <dbReference type="ARBA" id="ARBA00022722"/>
    </source>
</evidence>
<dbReference type="Pfam" id="PF00078">
    <property type="entry name" value="RVT_1"/>
    <property type="match status" value="1"/>
</dbReference>
<dbReference type="InterPro" id="IPR000477">
    <property type="entry name" value="RT_dom"/>
</dbReference>
<comment type="caution">
    <text evidence="10">The sequence shown here is derived from an EMBL/GenBank/DDBJ whole genome shotgun (WGS) entry which is preliminary data.</text>
</comment>
<dbReference type="GO" id="GO:0006508">
    <property type="term" value="P:proteolysis"/>
    <property type="evidence" value="ECO:0007669"/>
    <property type="project" value="UniProtKB-KW"/>
</dbReference>
<dbReference type="PANTHER" id="PTHR24559:SF444">
    <property type="entry name" value="REVERSE TRANSCRIPTASE DOMAIN-CONTAINING PROTEIN"/>
    <property type="match status" value="1"/>
</dbReference>
<protein>
    <recommendedName>
        <fullName evidence="9">Reverse transcriptase domain-containing protein</fullName>
    </recommendedName>
</protein>
<reference evidence="10 11" key="1">
    <citation type="journal article" date="2018" name="Cell">
        <title>The Chara Genome: Secondary Complexity and Implications for Plant Terrestrialization.</title>
        <authorList>
            <person name="Nishiyama T."/>
            <person name="Sakayama H."/>
            <person name="Vries J.D."/>
            <person name="Buschmann H."/>
            <person name="Saint-Marcoux D."/>
            <person name="Ullrich K.K."/>
            <person name="Haas F.B."/>
            <person name="Vanderstraeten L."/>
            <person name="Becker D."/>
            <person name="Lang D."/>
            <person name="Vosolsobe S."/>
            <person name="Rombauts S."/>
            <person name="Wilhelmsson P.K.I."/>
            <person name="Janitza P."/>
            <person name="Kern R."/>
            <person name="Heyl A."/>
            <person name="Rumpler F."/>
            <person name="Villalobos L.I.A.C."/>
            <person name="Clay J.M."/>
            <person name="Skokan R."/>
            <person name="Toyoda A."/>
            <person name="Suzuki Y."/>
            <person name="Kagoshima H."/>
            <person name="Schijlen E."/>
            <person name="Tajeshwar N."/>
            <person name="Catarino B."/>
            <person name="Hetherington A.J."/>
            <person name="Saltykova A."/>
            <person name="Bonnot C."/>
            <person name="Breuninger H."/>
            <person name="Symeonidi A."/>
            <person name="Radhakrishnan G.V."/>
            <person name="Van Nieuwerburgh F."/>
            <person name="Deforce D."/>
            <person name="Chang C."/>
            <person name="Karol K.G."/>
            <person name="Hedrich R."/>
            <person name="Ulvskov P."/>
            <person name="Glockner G."/>
            <person name="Delwiche C.F."/>
            <person name="Petrasek J."/>
            <person name="Van de Peer Y."/>
            <person name="Friml J."/>
            <person name="Beilby M."/>
            <person name="Dolan L."/>
            <person name="Kohara Y."/>
            <person name="Sugano S."/>
            <person name="Fujiyama A."/>
            <person name="Delaux P.-M."/>
            <person name="Quint M."/>
            <person name="TheiBen G."/>
            <person name="Hagemann M."/>
            <person name="Harholt J."/>
            <person name="Dunand C."/>
            <person name="Zachgo S."/>
            <person name="Langdale J."/>
            <person name="Maumus F."/>
            <person name="Straeten D.V.D."/>
            <person name="Gould S.B."/>
            <person name="Rensing S.A."/>
        </authorList>
    </citation>
    <scope>NUCLEOTIDE SEQUENCE [LARGE SCALE GENOMIC DNA]</scope>
    <source>
        <strain evidence="10 11">S276</strain>
    </source>
</reference>
<evidence type="ECO:0000256" key="2">
    <source>
        <dbReference type="ARBA" id="ARBA00022679"/>
    </source>
</evidence>
<dbReference type="Gramene" id="GBG87296">
    <property type="protein sequence ID" value="GBG87296"/>
    <property type="gene ID" value="CBR_g45355"/>
</dbReference>
<keyword evidence="7" id="KW-0695">RNA-directed DNA polymerase</keyword>
<keyword evidence="4" id="KW-0540">Nuclease</keyword>
<evidence type="ECO:0000256" key="7">
    <source>
        <dbReference type="ARBA" id="ARBA00022918"/>
    </source>
</evidence>
<dbReference type="GO" id="GO:0003964">
    <property type="term" value="F:RNA-directed DNA polymerase activity"/>
    <property type="evidence" value="ECO:0007669"/>
    <property type="project" value="UniProtKB-KW"/>
</dbReference>
<name>A0A388LYB2_CHABU</name>
<dbReference type="PANTHER" id="PTHR24559">
    <property type="entry name" value="TRANSPOSON TY3-I GAG-POL POLYPROTEIN"/>
    <property type="match status" value="1"/>
</dbReference>
<gene>
    <name evidence="10" type="ORF">CBR_g45355</name>
</gene>
<keyword evidence="5" id="KW-0255">Endonuclease</keyword>